<sequence length="84" mass="9623">MHGRTIFTDKVQFPVEVEVLHWARSVTMAHFATKTLALLSSNAALRSPKSRHCGTHCQLQRAQVWSVRKLTTRSSRAQKRIFYG</sequence>
<name>F8P903_SERL9</name>
<evidence type="ECO:0000313" key="1">
    <source>
        <dbReference type="EMBL" id="EGO20132.1"/>
    </source>
</evidence>
<accession>F8P903</accession>
<reference evidence="1" key="1">
    <citation type="submission" date="2011-04" db="EMBL/GenBank/DDBJ databases">
        <title>Evolution of plant cell wall degrading machinery underlies the functional diversity of forest fungi.</title>
        <authorList>
            <consortium name="US DOE Joint Genome Institute (JGI-PGF)"/>
            <person name="Eastwood D.C."/>
            <person name="Floudas D."/>
            <person name="Binder M."/>
            <person name="Majcherczyk A."/>
            <person name="Schneider P."/>
            <person name="Aerts A."/>
            <person name="Asiegbu F.O."/>
            <person name="Baker S.E."/>
            <person name="Barry K."/>
            <person name="Bendiksby M."/>
            <person name="Blumentritt M."/>
            <person name="Coutinho P.M."/>
            <person name="Cullen D."/>
            <person name="Cullen D."/>
            <person name="Gathman A."/>
            <person name="Goodell B."/>
            <person name="Henrissat B."/>
            <person name="Ihrmark K."/>
            <person name="Kauserud H."/>
            <person name="Kohler A."/>
            <person name="LaButti K."/>
            <person name="Lapidus A."/>
            <person name="Lavin J.L."/>
            <person name="Lee Y.-H."/>
            <person name="Lindquist E."/>
            <person name="Lilly W."/>
            <person name="Lucas S."/>
            <person name="Morin E."/>
            <person name="Murat C."/>
            <person name="Oguiza J.A."/>
            <person name="Park J."/>
            <person name="Pisabarro A.G."/>
            <person name="Riley R."/>
            <person name="Rosling A."/>
            <person name="Salamov A."/>
            <person name="Schmidt O."/>
            <person name="Schmutz J."/>
            <person name="Skrede I."/>
            <person name="Stenlid J."/>
            <person name="Wiebenga A."/>
            <person name="Xie X."/>
            <person name="Kues U."/>
            <person name="Hibbett D.S."/>
            <person name="Hoffmeister D."/>
            <person name="Hogberg N."/>
            <person name="Martin F."/>
            <person name="Grigoriev I.V."/>
            <person name="Watkinson S.C."/>
        </authorList>
    </citation>
    <scope>NUCLEOTIDE SEQUENCE</scope>
    <source>
        <strain evidence="1">S7.9</strain>
    </source>
</reference>
<dbReference type="EMBL" id="GL945441">
    <property type="protein sequence ID" value="EGO20132.1"/>
    <property type="molecule type" value="Genomic_DNA"/>
</dbReference>
<dbReference type="AlphaFoldDB" id="F8P903"/>
<gene>
    <name evidence="1" type="ORF">SERLADRAFT_477448</name>
</gene>
<dbReference type="RefSeq" id="XP_007322877.1">
    <property type="nucleotide sequence ID" value="XM_007322815.1"/>
</dbReference>
<proteinExistence type="predicted"/>
<dbReference type="Proteomes" id="UP000008064">
    <property type="component" value="Unassembled WGS sequence"/>
</dbReference>
<protein>
    <submittedName>
        <fullName evidence="1">Uncharacterized protein</fullName>
    </submittedName>
</protein>
<organism>
    <name type="scientific">Serpula lacrymans var. lacrymans (strain S7.9)</name>
    <name type="common">Dry rot fungus</name>
    <dbReference type="NCBI Taxonomy" id="578457"/>
    <lineage>
        <taxon>Eukaryota</taxon>
        <taxon>Fungi</taxon>
        <taxon>Dikarya</taxon>
        <taxon>Basidiomycota</taxon>
        <taxon>Agaricomycotina</taxon>
        <taxon>Agaricomycetes</taxon>
        <taxon>Agaricomycetidae</taxon>
        <taxon>Boletales</taxon>
        <taxon>Coniophorineae</taxon>
        <taxon>Serpulaceae</taxon>
        <taxon>Serpula</taxon>
    </lineage>
</organism>
<dbReference type="KEGG" id="sla:SERLADRAFT_477448"/>
<dbReference type="HOGENOM" id="CLU_2528852_0_0_1"/>
<dbReference type="GeneID" id="18820991"/>